<dbReference type="Proteomes" id="UP000594903">
    <property type="component" value="Chromosome"/>
</dbReference>
<evidence type="ECO:0000313" key="1">
    <source>
        <dbReference type="EMBL" id="QPT40735.1"/>
    </source>
</evidence>
<dbReference type="OrthoDB" id="8689618at2"/>
<sequence length="302" mass="34045">MDRRSFFNLKKNLSDDPWSMFCTRLRRFAQGQWEVLPDSADGFPQARLQLEREIEFEHARALAAEYDIALVLDGTLPFGRLTGRPGLWLIHSPDLEQVDFFSEEACLAQAGTLVGTLVAQGYEQFIGVPSHLRLAQWFADPQYHDARPGLSFLSGVERIQGVFSNGDAAVVGGFGVNDASPLSIPLLNKAIPQLFELLQKRSVQNALTASYWPYVYRFDALHKSIVDPNIARVFLGHRGSLLWVQSLVIRKIPKTERFLLTSEQWNEVYDSGACGNAKDSDIKSLFDPSGQYPYLDELFKPF</sequence>
<reference evidence="1 4" key="2">
    <citation type="submission" date="2020-12" db="EMBL/GenBank/DDBJ databases">
        <title>FDA dAtabase for Regulatory Grade micrObial Sequences (FDA-ARGOS): Supporting development and validation of Infectious Disease Dx tests.</title>
        <authorList>
            <person name="Sproer C."/>
            <person name="Gronow S."/>
            <person name="Severitt S."/>
            <person name="Schroder I."/>
            <person name="Tallon L."/>
            <person name="Sadzewicz L."/>
            <person name="Zhao X."/>
            <person name="Boylan J."/>
            <person name="Ott S."/>
            <person name="Bowen H."/>
            <person name="Vavikolanu K."/>
            <person name="Mehta A."/>
            <person name="Aluvathingal J."/>
            <person name="Nadendla S."/>
            <person name="Lowell S."/>
            <person name="Myers T."/>
            <person name="Yan Y."/>
            <person name="Sichtig H."/>
        </authorList>
    </citation>
    <scope>NUCLEOTIDE SEQUENCE [LARGE SCALE GENOMIC DNA]</scope>
    <source>
        <strain evidence="1 4">FDAARGOS_872</strain>
    </source>
</reference>
<evidence type="ECO:0000313" key="4">
    <source>
        <dbReference type="Proteomes" id="UP000594903"/>
    </source>
</evidence>
<organism evidence="2 3">
    <name type="scientific">Oligella ureolytica</name>
    <dbReference type="NCBI Taxonomy" id="90244"/>
    <lineage>
        <taxon>Bacteria</taxon>
        <taxon>Pseudomonadati</taxon>
        <taxon>Pseudomonadota</taxon>
        <taxon>Betaproteobacteria</taxon>
        <taxon>Burkholderiales</taxon>
        <taxon>Alcaligenaceae</taxon>
        <taxon>Oligella</taxon>
    </lineage>
</organism>
<dbReference type="EMBL" id="CP065725">
    <property type="protein sequence ID" value="QPT40735.1"/>
    <property type="molecule type" value="Genomic_DNA"/>
</dbReference>
<evidence type="ECO:0000313" key="2">
    <source>
        <dbReference type="EMBL" id="SUA52584.1"/>
    </source>
</evidence>
<protein>
    <submittedName>
        <fullName evidence="2">Uncharacterized protein</fullName>
    </submittedName>
</protein>
<dbReference type="EMBL" id="UGSB01000001">
    <property type="protein sequence ID" value="SUA52584.1"/>
    <property type="molecule type" value="Genomic_DNA"/>
</dbReference>
<dbReference type="RefSeq" id="WP_018573309.1">
    <property type="nucleotide sequence ID" value="NZ_CP065725.1"/>
</dbReference>
<dbReference type="AlphaFoldDB" id="A0A378XFA5"/>
<evidence type="ECO:0000313" key="3">
    <source>
        <dbReference type="Proteomes" id="UP000254603"/>
    </source>
</evidence>
<name>A0A378XFA5_9BURK</name>
<dbReference type="STRING" id="1122619.GCA_000373745_00123"/>
<dbReference type="Proteomes" id="UP000254603">
    <property type="component" value="Unassembled WGS sequence"/>
</dbReference>
<keyword evidence="4" id="KW-1185">Reference proteome</keyword>
<reference evidence="2 3" key="1">
    <citation type="submission" date="2018-06" db="EMBL/GenBank/DDBJ databases">
        <authorList>
            <consortium name="Pathogen Informatics"/>
            <person name="Doyle S."/>
        </authorList>
    </citation>
    <scope>NUCLEOTIDE SEQUENCE [LARGE SCALE GENOMIC DNA]</scope>
    <source>
        <strain evidence="2 3">NCTC11997</strain>
    </source>
</reference>
<accession>A0A378XFA5</accession>
<gene>
    <name evidence="1" type="ORF">I6G29_03930</name>
    <name evidence="2" type="ORF">NCTC11997_00837</name>
</gene>
<proteinExistence type="predicted"/>